<dbReference type="InterPro" id="IPR036583">
    <property type="entry name" value="23S_rRNA_IVS_sf"/>
</dbReference>
<dbReference type="AlphaFoldDB" id="A0A7L5E4S0"/>
<dbReference type="InterPro" id="IPR012657">
    <property type="entry name" value="23S_rRNA-intervening_sequence"/>
</dbReference>
<protein>
    <submittedName>
        <fullName evidence="1">Four helix bundle protein</fullName>
    </submittedName>
</protein>
<dbReference type="KEGG" id="mrob:HH214_13070"/>
<dbReference type="Pfam" id="PF05635">
    <property type="entry name" value="23S_rRNA_IVP"/>
    <property type="match status" value="1"/>
</dbReference>
<sequence>MDLTDLAFDFCKQLPSNERYNLIDQINRCSCSIPSNIAEGSGKRTHLHFAEFLSTAISSSYELQTQLLICQRRRYGNTEMLNNCLMLVEEIQKMLFSFREYILSDTSIRLDS</sequence>
<dbReference type="SUPFAM" id="SSF158446">
    <property type="entry name" value="IVS-encoded protein-like"/>
    <property type="match status" value="1"/>
</dbReference>
<dbReference type="PANTHER" id="PTHR38471">
    <property type="entry name" value="FOUR HELIX BUNDLE PROTEIN"/>
    <property type="match status" value="1"/>
</dbReference>
<keyword evidence="2" id="KW-1185">Reference proteome</keyword>
<dbReference type="NCBIfam" id="TIGR02436">
    <property type="entry name" value="four helix bundle protein"/>
    <property type="match status" value="1"/>
</dbReference>
<gene>
    <name evidence="1" type="ORF">HH214_13070</name>
</gene>
<accession>A0A7L5E4S0</accession>
<evidence type="ECO:0000313" key="1">
    <source>
        <dbReference type="EMBL" id="QJD96734.1"/>
    </source>
</evidence>
<reference evidence="1 2" key="1">
    <citation type="submission" date="2020-04" db="EMBL/GenBank/DDBJ databases">
        <title>Genome sequencing of novel species.</title>
        <authorList>
            <person name="Heo J."/>
            <person name="Kim S.-J."/>
            <person name="Kim J.-S."/>
            <person name="Hong S.-B."/>
            <person name="Kwon S.-W."/>
        </authorList>
    </citation>
    <scope>NUCLEOTIDE SEQUENCE [LARGE SCALE GENOMIC DNA]</scope>
    <source>
        <strain evidence="1 2">F39-2</strain>
    </source>
</reference>
<organism evidence="1 2">
    <name type="scientific">Mucilaginibacter robiniae</name>
    <dbReference type="NCBI Taxonomy" id="2728022"/>
    <lineage>
        <taxon>Bacteria</taxon>
        <taxon>Pseudomonadati</taxon>
        <taxon>Bacteroidota</taxon>
        <taxon>Sphingobacteriia</taxon>
        <taxon>Sphingobacteriales</taxon>
        <taxon>Sphingobacteriaceae</taxon>
        <taxon>Mucilaginibacter</taxon>
    </lineage>
</organism>
<dbReference type="PANTHER" id="PTHR38471:SF2">
    <property type="entry name" value="FOUR HELIX BUNDLE PROTEIN"/>
    <property type="match status" value="1"/>
</dbReference>
<proteinExistence type="predicted"/>
<dbReference type="Proteomes" id="UP000503278">
    <property type="component" value="Chromosome"/>
</dbReference>
<dbReference type="EMBL" id="CP051682">
    <property type="protein sequence ID" value="QJD96734.1"/>
    <property type="molecule type" value="Genomic_DNA"/>
</dbReference>
<evidence type="ECO:0000313" key="2">
    <source>
        <dbReference type="Proteomes" id="UP000503278"/>
    </source>
</evidence>
<name>A0A7L5E4S0_9SPHI</name>
<dbReference type="CDD" id="cd16377">
    <property type="entry name" value="23S_rRNA_IVP_like"/>
    <property type="match status" value="1"/>
</dbReference>
<dbReference type="Gene3D" id="1.20.1440.60">
    <property type="entry name" value="23S rRNA-intervening sequence"/>
    <property type="match status" value="1"/>
</dbReference>